<evidence type="ECO:0000313" key="1">
    <source>
        <dbReference type="EMBL" id="GKH13358.1"/>
    </source>
</evidence>
<gene>
    <name evidence="1" type="ORF">CE91St12_15680</name>
    <name evidence="3" type="ORF">DXC91_06025</name>
    <name evidence="2" type="ORF">GAP41_18375</name>
</gene>
<reference evidence="3 4" key="1">
    <citation type="submission" date="2018-08" db="EMBL/GenBank/DDBJ databases">
        <title>A genome reference for cultivated species of the human gut microbiota.</title>
        <authorList>
            <person name="Zou Y."/>
            <person name="Xue W."/>
            <person name="Luo G."/>
        </authorList>
    </citation>
    <scope>NUCLEOTIDE SEQUENCE [LARGE SCALE GENOMIC DNA]</scope>
    <source>
        <strain evidence="3 4">TF09-22</strain>
    </source>
</reference>
<dbReference type="EMBL" id="WCTM01000014">
    <property type="protein sequence ID" value="KAB4238214.1"/>
    <property type="molecule type" value="Genomic_DNA"/>
</dbReference>
<dbReference type="Gene3D" id="2.60.120.260">
    <property type="entry name" value="Galactose-binding domain-like"/>
    <property type="match status" value="1"/>
</dbReference>
<dbReference type="PROSITE" id="PS51257">
    <property type="entry name" value="PROKAR_LIPOPROTEIN"/>
    <property type="match status" value="1"/>
</dbReference>
<proteinExistence type="predicted"/>
<evidence type="ECO:0008006" key="6">
    <source>
        <dbReference type="Google" id="ProtNLM"/>
    </source>
</evidence>
<evidence type="ECO:0000313" key="2">
    <source>
        <dbReference type="EMBL" id="KAB4238214.1"/>
    </source>
</evidence>
<dbReference type="AlphaFoldDB" id="A0A174DYU5"/>
<evidence type="ECO:0000313" key="5">
    <source>
        <dbReference type="Proteomes" id="UP000431575"/>
    </source>
</evidence>
<reference evidence="2 5" key="2">
    <citation type="journal article" date="2019" name="Nat. Med.">
        <title>A library of human gut bacterial isolates paired with longitudinal multiomics data enables mechanistic microbiome research.</title>
        <authorList>
            <person name="Poyet M."/>
            <person name="Groussin M."/>
            <person name="Gibbons S.M."/>
            <person name="Avila-Pacheco J."/>
            <person name="Jiang X."/>
            <person name="Kearney S.M."/>
            <person name="Perrotta A.R."/>
            <person name="Berdy B."/>
            <person name="Zhao S."/>
            <person name="Lieberman T.D."/>
            <person name="Swanson P.K."/>
            <person name="Smith M."/>
            <person name="Roesemann S."/>
            <person name="Alexander J.E."/>
            <person name="Rich S.A."/>
            <person name="Livny J."/>
            <person name="Vlamakis H."/>
            <person name="Clish C."/>
            <person name="Bullock K."/>
            <person name="Deik A."/>
            <person name="Scott J."/>
            <person name="Pierce K.A."/>
            <person name="Xavier R.J."/>
            <person name="Alm E.J."/>
        </authorList>
    </citation>
    <scope>NUCLEOTIDE SEQUENCE [LARGE SCALE GENOMIC DNA]</scope>
    <source>
        <strain evidence="2 5">BIOML-A6</strain>
    </source>
</reference>
<comment type="caution">
    <text evidence="3">The sequence shown here is derived from an EMBL/GenBank/DDBJ whole genome shotgun (WGS) entry which is preliminary data.</text>
</comment>
<sequence length="633" mass="73651">MRKSVWLFTLLLLCSCVNNHRLSKALELAGSNRGELEKVLIHYKDSGEKYKAACFLIENMPKCYSYKGWLIDTLRYWKATTDSFGIIDSSQVAKWEKYPASMMNKEYDIHVITADYLIRNIDQAFVVWKKRPWNKDLSFDDFCELILPYRIGDETLEDWRSVYSEEFSFLLDSVYIGTDVMEATKVVMENLRERGFRFNNDFDSPHMGALFLLEHRAGKCVDMCDFGLYVLRSLGIPATADVYFFESESRMGHIWDVVRDSLGNFVNINSFHVAKFKWDVDGRRIGKVFRYCYGLQKEKLKFLSVKDEIPPLFRHCFVKDVSEDYFKDDLVLDLSDVEDDYVYLGVFRPQTAGEGVDIAKLRKGKATFNNIEAKMIYMPLAYENSTYKPIGYPFFFDGKEAHPYIPDLSVKDTVVLKRKAAFFDWIRYCFNIMVGSKFEVSNRKDFSGNEPFYCICDTPHTNRTFIHLPEPVKGRYVRFSTPKDIRIELAELSFSYDGVKVNPLKIEGDVSENKYLKIDNIIDGDVLTYYLPKKGGASMVIDFGKEICFNELMYMPRNDDNFVRIGDVYELFYHGGKDGWISLGQKKATDTFLVYDNMPRGALFYLHDITRGKEEQVFRIENGKQVFISNFGK</sequence>
<evidence type="ECO:0000313" key="3">
    <source>
        <dbReference type="EMBL" id="RGK87315.1"/>
    </source>
</evidence>
<name>A0A174DYU5_BACUN</name>
<dbReference type="EMBL" id="QSRB01000003">
    <property type="protein sequence ID" value="RGK87315.1"/>
    <property type="molecule type" value="Genomic_DNA"/>
</dbReference>
<dbReference type="Proteomes" id="UP001055048">
    <property type="component" value="Unassembled WGS sequence"/>
</dbReference>
<dbReference type="InterPro" id="IPR038765">
    <property type="entry name" value="Papain-like_cys_pep_sf"/>
</dbReference>
<dbReference type="EMBL" id="BQNL01000001">
    <property type="protein sequence ID" value="GKH13358.1"/>
    <property type="molecule type" value="Genomic_DNA"/>
</dbReference>
<dbReference type="PANTHER" id="PTHR35532:SF5">
    <property type="entry name" value="CARBOHYDRATE-BINDING DOMAIN-CONTAINING PROTEIN"/>
    <property type="match status" value="1"/>
</dbReference>
<evidence type="ECO:0000313" key="4">
    <source>
        <dbReference type="Proteomes" id="UP000260874"/>
    </source>
</evidence>
<organism evidence="3 4">
    <name type="scientific">Bacteroides uniformis</name>
    <dbReference type="NCBI Taxonomy" id="820"/>
    <lineage>
        <taxon>Bacteria</taxon>
        <taxon>Pseudomonadati</taxon>
        <taxon>Bacteroidota</taxon>
        <taxon>Bacteroidia</taxon>
        <taxon>Bacteroidales</taxon>
        <taxon>Bacteroidaceae</taxon>
        <taxon>Bacteroides</taxon>
    </lineage>
</organism>
<protein>
    <recommendedName>
        <fullName evidence="6">F5/8 type C domain</fullName>
    </recommendedName>
</protein>
<dbReference type="Proteomes" id="UP000260874">
    <property type="component" value="Unassembled WGS sequence"/>
</dbReference>
<dbReference type="PANTHER" id="PTHR35532">
    <property type="entry name" value="SIMILAR TO POLYHYDROXYALKANOATE DEPOLYMERASE"/>
    <property type="match status" value="1"/>
</dbReference>
<reference evidence="1" key="3">
    <citation type="submission" date="2022-01" db="EMBL/GenBank/DDBJ databases">
        <title>Novel bile acid biosynthetic pathways are enriched in the microbiome of centenarians.</title>
        <authorList>
            <person name="Sato Y."/>
            <person name="Atarashi K."/>
            <person name="Plichta R.D."/>
            <person name="Arai Y."/>
            <person name="Sasajima S."/>
            <person name="Kearney M.S."/>
            <person name="Suda W."/>
            <person name="Takeshita K."/>
            <person name="Sasaki T."/>
            <person name="Okamoto S."/>
            <person name="Skelly N.A."/>
            <person name="Okamura Y."/>
            <person name="Vlamakis H."/>
            <person name="Li Y."/>
            <person name="Tanoue T."/>
            <person name="Takei H."/>
            <person name="Nittono H."/>
            <person name="Narushima S."/>
            <person name="Irie J."/>
            <person name="Itoh H."/>
            <person name="Moriya K."/>
            <person name="Sugiura Y."/>
            <person name="Suematsu M."/>
            <person name="Moritoki N."/>
            <person name="Shibata S."/>
            <person name="Littman R.D."/>
            <person name="Fischbach A.M."/>
            <person name="Uwamino Y."/>
            <person name="Inoue T."/>
            <person name="Honda A."/>
            <person name="Hattori M."/>
            <person name="Murai T."/>
            <person name="Xavier J.R."/>
            <person name="Hirose N."/>
            <person name="Honda K."/>
        </authorList>
    </citation>
    <scope>NUCLEOTIDE SEQUENCE</scope>
    <source>
        <strain evidence="1">CE91-St12</strain>
    </source>
</reference>
<dbReference type="RefSeq" id="WP_035450051.1">
    <property type="nucleotide sequence ID" value="NZ_CAXSSZ010000031.1"/>
</dbReference>
<dbReference type="Proteomes" id="UP000431575">
    <property type="component" value="Unassembled WGS sequence"/>
</dbReference>
<dbReference type="SUPFAM" id="SSF54001">
    <property type="entry name" value="Cysteine proteinases"/>
    <property type="match status" value="1"/>
</dbReference>
<accession>A0A174DYU5</accession>